<dbReference type="InterPro" id="IPR000477">
    <property type="entry name" value="RT_dom"/>
</dbReference>
<feature type="domain" description="Reverse transcriptase" evidence="1">
    <location>
        <begin position="1"/>
        <end position="152"/>
    </location>
</feature>
<protein>
    <recommendedName>
        <fullName evidence="1">Reverse transcriptase domain-containing protein</fullName>
    </recommendedName>
</protein>
<dbReference type="OrthoDB" id="410381at2759"/>
<evidence type="ECO:0000259" key="1">
    <source>
        <dbReference type="PROSITE" id="PS50878"/>
    </source>
</evidence>
<dbReference type="EMBL" id="JANIIK010000035">
    <property type="protein sequence ID" value="KAJ3613477.1"/>
    <property type="molecule type" value="Genomic_DNA"/>
</dbReference>
<evidence type="ECO:0000313" key="3">
    <source>
        <dbReference type="Proteomes" id="UP001148018"/>
    </source>
</evidence>
<dbReference type="Proteomes" id="UP001148018">
    <property type="component" value="Unassembled WGS sequence"/>
</dbReference>
<dbReference type="PROSITE" id="PS50878">
    <property type="entry name" value="RT_POL"/>
    <property type="match status" value="1"/>
</dbReference>
<dbReference type="SUPFAM" id="SSF56672">
    <property type="entry name" value="DNA/RNA polymerases"/>
    <property type="match status" value="1"/>
</dbReference>
<organism evidence="2 3">
    <name type="scientific">Muraenolepis orangiensis</name>
    <name type="common">Patagonian moray cod</name>
    <dbReference type="NCBI Taxonomy" id="630683"/>
    <lineage>
        <taxon>Eukaryota</taxon>
        <taxon>Metazoa</taxon>
        <taxon>Chordata</taxon>
        <taxon>Craniata</taxon>
        <taxon>Vertebrata</taxon>
        <taxon>Euteleostomi</taxon>
        <taxon>Actinopterygii</taxon>
        <taxon>Neopterygii</taxon>
        <taxon>Teleostei</taxon>
        <taxon>Neoteleostei</taxon>
        <taxon>Acanthomorphata</taxon>
        <taxon>Zeiogadaria</taxon>
        <taxon>Gadariae</taxon>
        <taxon>Gadiformes</taxon>
        <taxon>Muraenolepidoidei</taxon>
        <taxon>Muraenolepididae</taxon>
        <taxon>Muraenolepis</taxon>
    </lineage>
</organism>
<proteinExistence type="predicted"/>
<reference evidence="2" key="1">
    <citation type="submission" date="2022-07" db="EMBL/GenBank/DDBJ databases">
        <title>Chromosome-level genome of Muraenolepis orangiensis.</title>
        <authorList>
            <person name="Kim J."/>
        </authorList>
    </citation>
    <scope>NUCLEOTIDE SEQUENCE</scope>
    <source>
        <strain evidence="2">KU_S4_2022</strain>
        <tissue evidence="2">Muscle</tissue>
    </source>
</reference>
<dbReference type="AlphaFoldDB" id="A0A9Q0ETZ9"/>
<comment type="caution">
    <text evidence="2">The sequence shown here is derived from an EMBL/GenBank/DDBJ whole genome shotgun (WGS) entry which is preliminary data.</text>
</comment>
<keyword evidence="3" id="KW-1185">Reference proteome</keyword>
<dbReference type="InterPro" id="IPR043502">
    <property type="entry name" value="DNA/RNA_pol_sf"/>
</dbReference>
<dbReference type="PANTHER" id="PTHR47027:SF27">
    <property type="entry name" value="REVERSE TRANSCRIPTASE DOMAIN-CONTAINING PROTEIN"/>
    <property type="match status" value="1"/>
</dbReference>
<name>A0A9Q0ETZ9_9TELE</name>
<accession>A0A9Q0ETZ9</accession>
<evidence type="ECO:0000313" key="2">
    <source>
        <dbReference type="EMBL" id="KAJ3613477.1"/>
    </source>
</evidence>
<gene>
    <name evidence="2" type="ORF">NHX12_019726</name>
</gene>
<sequence>MLHVLLNYGVPDETVKAIAIMYDNPSCFVQSTDGLTKEFLTTAGILQGDTLAPFLLVIVVDYILRLSLNIVHDKRLTIKQKQSRRHQSQHLTDLHYADDIALTADPLCDARDLLTSLEKAAAKVGLFLNVKKTDSTRLSKGNTFHAAIRAIS</sequence>
<dbReference type="Pfam" id="PF00078">
    <property type="entry name" value="RVT_1"/>
    <property type="match status" value="1"/>
</dbReference>
<dbReference type="PANTHER" id="PTHR47027">
    <property type="entry name" value="REVERSE TRANSCRIPTASE DOMAIN-CONTAINING PROTEIN"/>
    <property type="match status" value="1"/>
</dbReference>